<evidence type="ECO:0000256" key="4">
    <source>
        <dbReference type="ARBA" id="ARBA00022989"/>
    </source>
</evidence>
<feature type="transmembrane region" description="Helical" evidence="6">
    <location>
        <begin position="93"/>
        <end position="114"/>
    </location>
</feature>
<feature type="transmembrane region" description="Helical" evidence="6">
    <location>
        <begin position="126"/>
        <end position="145"/>
    </location>
</feature>
<dbReference type="EMBL" id="CP000302">
    <property type="protein sequence ID" value="ABE56078.1"/>
    <property type="molecule type" value="Genomic_DNA"/>
</dbReference>
<dbReference type="SUPFAM" id="SSF103473">
    <property type="entry name" value="MFS general substrate transporter"/>
    <property type="match status" value="1"/>
</dbReference>
<keyword evidence="5 6" id="KW-0472">Membrane</keyword>
<name>Q12KE8_SHEDO</name>
<feature type="transmembrane region" description="Helical" evidence="6">
    <location>
        <begin position="157"/>
        <end position="176"/>
    </location>
</feature>
<feature type="transmembrane region" description="Helical" evidence="6">
    <location>
        <begin position="38"/>
        <end position="56"/>
    </location>
</feature>
<keyword evidence="3 6" id="KW-0812">Transmembrane</keyword>
<dbReference type="InterPro" id="IPR050189">
    <property type="entry name" value="MFS_Efflux_Transporters"/>
</dbReference>
<organism evidence="8 9">
    <name type="scientific">Shewanella denitrificans (strain OS217 / ATCC BAA-1090 / DSM 15013)</name>
    <dbReference type="NCBI Taxonomy" id="318161"/>
    <lineage>
        <taxon>Bacteria</taxon>
        <taxon>Pseudomonadati</taxon>
        <taxon>Pseudomonadota</taxon>
        <taxon>Gammaproteobacteria</taxon>
        <taxon>Alteromonadales</taxon>
        <taxon>Shewanellaceae</taxon>
        <taxon>Shewanella</taxon>
    </lineage>
</organism>
<feature type="domain" description="Major facilitator superfamily (MFS) profile" evidence="7">
    <location>
        <begin position="1"/>
        <end position="400"/>
    </location>
</feature>
<dbReference type="eggNOG" id="COG2814">
    <property type="taxonomic scope" value="Bacteria"/>
</dbReference>
<dbReference type="PANTHER" id="PTHR43124">
    <property type="entry name" value="PURINE EFFLUX PUMP PBUE"/>
    <property type="match status" value="1"/>
</dbReference>
<protein>
    <submittedName>
        <fullName evidence="8">Major facilitator superfamily MFS_1</fullName>
    </submittedName>
</protein>
<dbReference type="STRING" id="318161.Sden_2799"/>
<dbReference type="PANTHER" id="PTHR43124:SF3">
    <property type="entry name" value="CHLORAMPHENICOL EFFLUX PUMP RV0191"/>
    <property type="match status" value="1"/>
</dbReference>
<keyword evidence="4 6" id="KW-1133">Transmembrane helix</keyword>
<evidence type="ECO:0000256" key="6">
    <source>
        <dbReference type="SAM" id="Phobius"/>
    </source>
</evidence>
<feature type="transmembrane region" description="Helical" evidence="6">
    <location>
        <begin position="287"/>
        <end position="305"/>
    </location>
</feature>
<evidence type="ECO:0000256" key="2">
    <source>
        <dbReference type="ARBA" id="ARBA00022475"/>
    </source>
</evidence>
<dbReference type="RefSeq" id="WP_011497228.1">
    <property type="nucleotide sequence ID" value="NC_007954.1"/>
</dbReference>
<dbReference type="InterPro" id="IPR011701">
    <property type="entry name" value="MFS"/>
</dbReference>
<feature type="transmembrane region" description="Helical" evidence="6">
    <location>
        <begin position="311"/>
        <end position="333"/>
    </location>
</feature>
<feature type="transmembrane region" description="Helical" evidence="6">
    <location>
        <begin position="68"/>
        <end position="87"/>
    </location>
</feature>
<dbReference type="AlphaFoldDB" id="Q12KE8"/>
<dbReference type="HOGENOM" id="CLU_001265_47_1_6"/>
<sequence>MYLFLAILLLSCAQFGSQILMPALPGVAASFGLEDSIAQQVIMVYFIGFGLSQLIYGPWSDSAGRRKVFLVGQGLYVLGTLLCVLAPSEWYLALGRFIQGIGAGAPLIVSRTLLSDHFTGELRKKAMASLAIAASFISVLAPVLGGTLTSAVGWQSLFALLGLYLLLSGLIGWYLLPRQVQHRRSQHGQIQDSQIKQTKATPVKGIVGQYRLLLLDRRFLMPALFKWLPSLLYLTSATLLPFILQHKLDLSAQQYGMAMMLPATGLILGTCLAKLLHAQLSYPSQLLLFLPLLFLAGAGFILLPFTLTNCLLSYSLFMVCGGAFYTISLHLLIEPFEQQTGIVNALCGAIDMLVFSVFAMLVNHYWVDTIAKLGWLYLVVSSALLLVGLALKSKSGSEPAFDVKSMT</sequence>
<dbReference type="GO" id="GO:0022857">
    <property type="term" value="F:transmembrane transporter activity"/>
    <property type="evidence" value="ECO:0007669"/>
    <property type="project" value="InterPro"/>
</dbReference>
<evidence type="ECO:0000256" key="3">
    <source>
        <dbReference type="ARBA" id="ARBA00022692"/>
    </source>
</evidence>
<dbReference type="GO" id="GO:0005886">
    <property type="term" value="C:plasma membrane"/>
    <property type="evidence" value="ECO:0007669"/>
    <property type="project" value="UniProtKB-SubCell"/>
</dbReference>
<feature type="transmembrane region" description="Helical" evidence="6">
    <location>
        <begin position="373"/>
        <end position="391"/>
    </location>
</feature>
<dbReference type="Gene3D" id="1.20.1720.10">
    <property type="entry name" value="Multidrug resistance protein D"/>
    <property type="match status" value="1"/>
</dbReference>
<dbReference type="PROSITE" id="PS50850">
    <property type="entry name" value="MFS"/>
    <property type="match status" value="1"/>
</dbReference>
<feature type="transmembrane region" description="Helical" evidence="6">
    <location>
        <begin position="255"/>
        <end position="275"/>
    </location>
</feature>
<dbReference type="KEGG" id="sdn:Sden_2799"/>
<accession>Q12KE8</accession>
<evidence type="ECO:0000313" key="8">
    <source>
        <dbReference type="EMBL" id="ABE56078.1"/>
    </source>
</evidence>
<evidence type="ECO:0000313" key="9">
    <source>
        <dbReference type="Proteomes" id="UP000001982"/>
    </source>
</evidence>
<dbReference type="InterPro" id="IPR020846">
    <property type="entry name" value="MFS_dom"/>
</dbReference>
<dbReference type="InterPro" id="IPR036259">
    <property type="entry name" value="MFS_trans_sf"/>
</dbReference>
<feature type="transmembrane region" description="Helical" evidence="6">
    <location>
        <begin position="219"/>
        <end position="243"/>
    </location>
</feature>
<proteinExistence type="predicted"/>
<evidence type="ECO:0000259" key="7">
    <source>
        <dbReference type="PROSITE" id="PS50850"/>
    </source>
</evidence>
<dbReference type="Pfam" id="PF07690">
    <property type="entry name" value="MFS_1"/>
    <property type="match status" value="1"/>
</dbReference>
<comment type="subcellular location">
    <subcellularLocation>
        <location evidence="1">Cell membrane</location>
        <topology evidence="1">Multi-pass membrane protein</topology>
    </subcellularLocation>
</comment>
<dbReference type="Proteomes" id="UP000001982">
    <property type="component" value="Chromosome"/>
</dbReference>
<reference evidence="8 9" key="1">
    <citation type="submission" date="2006-03" db="EMBL/GenBank/DDBJ databases">
        <title>Complete sequence of Shewanella denitrificans OS217.</title>
        <authorList>
            <consortium name="US DOE Joint Genome Institute"/>
            <person name="Copeland A."/>
            <person name="Lucas S."/>
            <person name="Lapidus A."/>
            <person name="Barry K."/>
            <person name="Detter J.C."/>
            <person name="Glavina del Rio T."/>
            <person name="Hammon N."/>
            <person name="Israni S."/>
            <person name="Dalin E."/>
            <person name="Tice H."/>
            <person name="Pitluck S."/>
            <person name="Brettin T."/>
            <person name="Bruce D."/>
            <person name="Han C."/>
            <person name="Tapia R."/>
            <person name="Gilna P."/>
            <person name="Kiss H."/>
            <person name="Schmutz J."/>
            <person name="Larimer F."/>
            <person name="Land M."/>
            <person name="Hauser L."/>
            <person name="Kyrpides N."/>
            <person name="Lykidis A."/>
            <person name="Richardson P."/>
        </authorList>
    </citation>
    <scope>NUCLEOTIDE SEQUENCE [LARGE SCALE GENOMIC DNA]</scope>
    <source>
        <strain evidence="9">OS217 / ATCC BAA-1090 / DSM 15013</strain>
    </source>
</reference>
<gene>
    <name evidence="8" type="ordered locus">Sden_2799</name>
</gene>
<keyword evidence="2" id="KW-1003">Cell membrane</keyword>
<feature type="transmembrane region" description="Helical" evidence="6">
    <location>
        <begin position="345"/>
        <end position="367"/>
    </location>
</feature>
<dbReference type="OrthoDB" id="9814303at2"/>
<evidence type="ECO:0000256" key="1">
    <source>
        <dbReference type="ARBA" id="ARBA00004651"/>
    </source>
</evidence>
<evidence type="ECO:0000256" key="5">
    <source>
        <dbReference type="ARBA" id="ARBA00023136"/>
    </source>
</evidence>
<keyword evidence="9" id="KW-1185">Reference proteome</keyword>